<dbReference type="PATRIC" id="fig|1679170.3.peg.3243"/>
<name>A0A0K9GV67_9BACI</name>
<dbReference type="EMBL" id="LFZW01000001">
    <property type="protein sequence ID" value="KMY50518.1"/>
    <property type="molecule type" value="Genomic_DNA"/>
</dbReference>
<dbReference type="STRING" id="1679170.AC625_14225"/>
<accession>A0A0K9GV67</accession>
<gene>
    <name evidence="1" type="ORF">AC625_14225</name>
</gene>
<protein>
    <recommendedName>
        <fullName evidence="3">Zinc-finger domain-containing protein</fullName>
    </recommendedName>
</protein>
<sequence>MSRNELYNEVQEILELQCKGCFVHNQFKKEKGRRFAHKFCISQCTIGEQLRKVGNKLVK</sequence>
<proteinExistence type="predicted"/>
<organism evidence="1 2">
    <name type="scientific">Peribacillus loiseleuriae</name>
    <dbReference type="NCBI Taxonomy" id="1679170"/>
    <lineage>
        <taxon>Bacteria</taxon>
        <taxon>Bacillati</taxon>
        <taxon>Bacillota</taxon>
        <taxon>Bacilli</taxon>
        <taxon>Bacillales</taxon>
        <taxon>Bacillaceae</taxon>
        <taxon>Peribacillus</taxon>
    </lineage>
</organism>
<evidence type="ECO:0000313" key="2">
    <source>
        <dbReference type="Proteomes" id="UP000037146"/>
    </source>
</evidence>
<evidence type="ECO:0008006" key="3">
    <source>
        <dbReference type="Google" id="ProtNLM"/>
    </source>
</evidence>
<keyword evidence="2" id="KW-1185">Reference proteome</keyword>
<dbReference type="Proteomes" id="UP000037146">
    <property type="component" value="Unassembled WGS sequence"/>
</dbReference>
<comment type="caution">
    <text evidence="1">The sequence shown here is derived from an EMBL/GenBank/DDBJ whole genome shotgun (WGS) entry which is preliminary data.</text>
</comment>
<dbReference type="InterPro" id="IPR019718">
    <property type="entry name" value="DUF2602"/>
</dbReference>
<dbReference type="OrthoDB" id="2454446at2"/>
<dbReference type="RefSeq" id="WP_049681871.1">
    <property type="nucleotide sequence ID" value="NZ_LFZW01000001.1"/>
</dbReference>
<dbReference type="Pfam" id="PF10782">
    <property type="entry name" value="zf-C2HCIx2C"/>
    <property type="match status" value="1"/>
</dbReference>
<dbReference type="AlphaFoldDB" id="A0A0K9GV67"/>
<evidence type="ECO:0000313" key="1">
    <source>
        <dbReference type="EMBL" id="KMY50518.1"/>
    </source>
</evidence>
<reference evidence="2" key="1">
    <citation type="submission" date="2015-07" db="EMBL/GenBank/DDBJ databases">
        <title>Genome sequencing project for genomic taxonomy and phylogenomics of Bacillus-like bacteria.</title>
        <authorList>
            <person name="Liu B."/>
            <person name="Wang J."/>
            <person name="Zhu Y."/>
            <person name="Liu G."/>
            <person name="Chen Q."/>
            <person name="Chen Z."/>
            <person name="Lan J."/>
            <person name="Che J."/>
            <person name="Ge C."/>
            <person name="Shi H."/>
            <person name="Pan Z."/>
            <person name="Liu X."/>
        </authorList>
    </citation>
    <scope>NUCLEOTIDE SEQUENCE [LARGE SCALE GENOMIC DNA]</scope>
    <source>
        <strain evidence="2">FJAT-27997</strain>
    </source>
</reference>